<name>A0A7X0P6Q2_9ACTN</name>
<evidence type="ECO:0000313" key="2">
    <source>
        <dbReference type="Proteomes" id="UP000565579"/>
    </source>
</evidence>
<gene>
    <name evidence="1" type="ORF">HD593_011080</name>
</gene>
<proteinExistence type="predicted"/>
<evidence type="ECO:0000313" key="1">
    <source>
        <dbReference type="EMBL" id="MBB6556285.1"/>
    </source>
</evidence>
<keyword evidence="2" id="KW-1185">Reference proteome</keyword>
<accession>A0A7X0P6Q2</accession>
<dbReference type="AlphaFoldDB" id="A0A7X0P6Q2"/>
<dbReference type="RefSeq" id="WP_185110756.1">
    <property type="nucleotide sequence ID" value="NZ_JACHMI010000001.1"/>
</dbReference>
<sequence length="97" mass="10830">MNQEALILDLMLRIRTLETSARTGVDTTSIGITLVMTELADIRSEMRQDLAALGDELAGLRRHMNEHLTALRCEMLHWPGALQQPGDQLAGREPTHL</sequence>
<dbReference type="Proteomes" id="UP000565579">
    <property type="component" value="Unassembled WGS sequence"/>
</dbReference>
<dbReference type="EMBL" id="JACHMI010000001">
    <property type="protein sequence ID" value="MBB6556285.1"/>
    <property type="molecule type" value="Genomic_DNA"/>
</dbReference>
<reference evidence="1 2" key="1">
    <citation type="submission" date="2020-08" db="EMBL/GenBank/DDBJ databases">
        <title>Sequencing the genomes of 1000 actinobacteria strains.</title>
        <authorList>
            <person name="Klenk H.-P."/>
        </authorList>
    </citation>
    <scope>NUCLEOTIDE SEQUENCE [LARGE SCALE GENOMIC DNA]</scope>
    <source>
        <strain evidence="1 2">DSM 43768</strain>
    </source>
</reference>
<protein>
    <submittedName>
        <fullName evidence="1">Uncharacterized protein</fullName>
    </submittedName>
</protein>
<comment type="caution">
    <text evidence="1">The sequence shown here is derived from an EMBL/GenBank/DDBJ whole genome shotgun (WGS) entry which is preliminary data.</text>
</comment>
<organism evidence="1 2">
    <name type="scientific">Nonomuraea rubra</name>
    <dbReference type="NCBI Taxonomy" id="46180"/>
    <lineage>
        <taxon>Bacteria</taxon>
        <taxon>Bacillati</taxon>
        <taxon>Actinomycetota</taxon>
        <taxon>Actinomycetes</taxon>
        <taxon>Streptosporangiales</taxon>
        <taxon>Streptosporangiaceae</taxon>
        <taxon>Nonomuraea</taxon>
    </lineage>
</organism>